<evidence type="ECO:0000313" key="2">
    <source>
        <dbReference type="EMBL" id="JAH34434.1"/>
    </source>
</evidence>
<dbReference type="AlphaFoldDB" id="A0A0E9RYY1"/>
<evidence type="ECO:0000256" key="1">
    <source>
        <dbReference type="SAM" id="Phobius"/>
    </source>
</evidence>
<reference evidence="2" key="1">
    <citation type="submission" date="2014-11" db="EMBL/GenBank/DDBJ databases">
        <authorList>
            <person name="Amaro Gonzalez C."/>
        </authorList>
    </citation>
    <scope>NUCLEOTIDE SEQUENCE</scope>
</reference>
<keyword evidence="1" id="KW-1133">Transmembrane helix</keyword>
<organism evidence="2">
    <name type="scientific">Anguilla anguilla</name>
    <name type="common">European freshwater eel</name>
    <name type="synonym">Muraena anguilla</name>
    <dbReference type="NCBI Taxonomy" id="7936"/>
    <lineage>
        <taxon>Eukaryota</taxon>
        <taxon>Metazoa</taxon>
        <taxon>Chordata</taxon>
        <taxon>Craniata</taxon>
        <taxon>Vertebrata</taxon>
        <taxon>Euteleostomi</taxon>
        <taxon>Actinopterygii</taxon>
        <taxon>Neopterygii</taxon>
        <taxon>Teleostei</taxon>
        <taxon>Anguilliformes</taxon>
        <taxon>Anguillidae</taxon>
        <taxon>Anguilla</taxon>
    </lineage>
</organism>
<sequence>MRVLTYKCDCASRLGSINRASLGSELPNPKPFSIHSIIKRSHIFINICLIFSWSCVQLHCIMIYTY</sequence>
<proteinExistence type="predicted"/>
<reference evidence="2" key="2">
    <citation type="journal article" date="2015" name="Fish Shellfish Immunol.">
        <title>Early steps in the European eel (Anguilla anguilla)-Vibrio vulnificus interaction in the gills: Role of the RtxA13 toxin.</title>
        <authorList>
            <person name="Callol A."/>
            <person name="Pajuelo D."/>
            <person name="Ebbesson L."/>
            <person name="Teles M."/>
            <person name="MacKenzie S."/>
            <person name="Amaro C."/>
        </authorList>
    </citation>
    <scope>NUCLEOTIDE SEQUENCE</scope>
</reference>
<dbReference type="EMBL" id="GBXM01074143">
    <property type="protein sequence ID" value="JAH34434.1"/>
    <property type="molecule type" value="Transcribed_RNA"/>
</dbReference>
<keyword evidence="1" id="KW-0472">Membrane</keyword>
<protein>
    <submittedName>
        <fullName evidence="2">Uncharacterized protein</fullName>
    </submittedName>
</protein>
<accession>A0A0E9RYY1</accession>
<keyword evidence="1" id="KW-0812">Transmembrane</keyword>
<name>A0A0E9RYY1_ANGAN</name>
<feature type="transmembrane region" description="Helical" evidence="1">
    <location>
        <begin position="43"/>
        <end position="64"/>
    </location>
</feature>